<gene>
    <name evidence="1" type="ORF">G3580_04250</name>
</gene>
<dbReference type="Proteomes" id="UP000501991">
    <property type="component" value="Chromosome"/>
</dbReference>
<dbReference type="RefSeq" id="WP_173764086.1">
    <property type="nucleotide sequence ID" value="NZ_CP048836.1"/>
</dbReference>
<dbReference type="AlphaFoldDB" id="A0A6C1B261"/>
<dbReference type="EMBL" id="CP048836">
    <property type="protein sequence ID" value="QID16918.1"/>
    <property type="molecule type" value="Genomic_DNA"/>
</dbReference>
<reference evidence="1 2" key="1">
    <citation type="submission" date="2020-02" db="EMBL/GenBank/DDBJ databases">
        <title>Nitrogenibacter mangrovi gen. nov., sp. nov. isolated from mangrove sediment, a denitrifying betaproteobacterium.</title>
        <authorList>
            <person name="Liao H."/>
            <person name="Tian Y."/>
        </authorList>
    </citation>
    <scope>NUCLEOTIDE SEQUENCE [LARGE SCALE GENOMIC DNA]</scope>
    <source>
        <strain evidence="1 2">M9-3-2</strain>
    </source>
</reference>
<organism evidence="1 2">
    <name type="scientific">Nitrogeniibacter mangrovi</name>
    <dbReference type="NCBI Taxonomy" id="2016596"/>
    <lineage>
        <taxon>Bacteria</taxon>
        <taxon>Pseudomonadati</taxon>
        <taxon>Pseudomonadota</taxon>
        <taxon>Betaproteobacteria</taxon>
        <taxon>Rhodocyclales</taxon>
        <taxon>Zoogloeaceae</taxon>
        <taxon>Nitrogeniibacter</taxon>
    </lineage>
</organism>
<name>A0A6C1B261_9RHOO</name>
<evidence type="ECO:0000313" key="2">
    <source>
        <dbReference type="Proteomes" id="UP000501991"/>
    </source>
</evidence>
<keyword evidence="2" id="KW-1185">Reference proteome</keyword>
<protein>
    <recommendedName>
        <fullName evidence="3">4Fe-4S ferredoxin-type domain-containing protein</fullName>
    </recommendedName>
</protein>
<sequence>MSANAFDALVRVGLNLHGVIDVASLPAEVHTRLPRRDDGAAHAQLILIGNAGPTLWRAVQAARPASEHPIDDFSRAAVARWLAAQAGGASRHWLYPGDSPVGLQSLGALFGWHHPSPFMVGIQPDWGTWFAYRVAVLADTALPPTPPRQPRSPCADCSAQPCRSACPAGAMAGETFSLPACVDWRLRAGSSCAETCLARLACPVGTAHRYDEGQIRHGYTQSLRWLRQSPEAPGAPGRTHGESAPD</sequence>
<dbReference type="KEGG" id="azq:G3580_04250"/>
<evidence type="ECO:0008006" key="3">
    <source>
        <dbReference type="Google" id="ProtNLM"/>
    </source>
</evidence>
<evidence type="ECO:0000313" key="1">
    <source>
        <dbReference type="EMBL" id="QID16918.1"/>
    </source>
</evidence>
<accession>A0A6C1B261</accession>
<proteinExistence type="predicted"/>